<dbReference type="PANTHER" id="PTHR47338:SF3">
    <property type="entry name" value="C6 FINGER DOMAIN TRANSCRIPTION FACTOR DBAA-RELATED"/>
    <property type="match status" value="1"/>
</dbReference>
<evidence type="ECO:0000256" key="5">
    <source>
        <dbReference type="ARBA" id="ARBA00023163"/>
    </source>
</evidence>
<dbReference type="GO" id="GO:0003677">
    <property type="term" value="F:DNA binding"/>
    <property type="evidence" value="ECO:0007669"/>
    <property type="project" value="UniProtKB-KW"/>
</dbReference>
<evidence type="ECO:0000256" key="6">
    <source>
        <dbReference type="ARBA" id="ARBA00023242"/>
    </source>
</evidence>
<dbReference type="PANTHER" id="PTHR47338">
    <property type="entry name" value="ZN(II)2CYS6 TRANSCRIPTION FACTOR (EUROFUNG)-RELATED"/>
    <property type="match status" value="1"/>
</dbReference>
<dbReference type="GO" id="GO:0005634">
    <property type="term" value="C:nucleus"/>
    <property type="evidence" value="ECO:0007669"/>
    <property type="project" value="UniProtKB-SubCell"/>
</dbReference>
<sequence length="473" mass="53943">MGLDLNKEDEEQPGVADIDLDLPEDTFSFLSMMTPNITSSPDALLAGTTSGTIPKLTQAELNQLYFDRVYPFVPILQQCRYFSWAKQRSPSGSHLCLKYALWTVASSLSSQFQHMRHGLYHDTRQMLELLEGEDYHQEDAFYLQQAQAWILVAIYEFMHKTFRRTWASTGRALRLVQLLKLNGIDSLEHLHDVSGSLYTTDAEMEEKRRTFWMAYCLDRLFCVLNNSPLTVDEHTITTRLPCSEADFQSGNPVLAPFLCDVISCATDLTIQTPFIECIIFSTLWGRVLTHQKQSSADQACGSPTTEFWDRHLWLDNLLVQRIQLHHLMPSLEWMDPMLLFTRMIAQAAVLSLRKATQLIAWQAHDYGDMLARCEEKTSAAAQEIARLSQYLTQLNFLKIHPFISIPLFLGGEFFIHQQGADASFDSNFLEISGALQELRDIDLVCQAGLEFIDTATSHGLLNKKIEQLETLKL</sequence>
<keyword evidence="6" id="KW-0539">Nucleus</keyword>
<evidence type="ECO:0000313" key="9">
    <source>
        <dbReference type="Proteomes" id="UP001220324"/>
    </source>
</evidence>
<keyword evidence="9" id="KW-1185">Reference proteome</keyword>
<dbReference type="AlphaFoldDB" id="A0AAD6GCX4"/>
<reference evidence="8 9" key="1">
    <citation type="journal article" date="2023" name="IMA Fungus">
        <title>Comparative genomic study of the Penicillium genus elucidates a diverse pangenome and 15 lateral gene transfer events.</title>
        <authorList>
            <person name="Petersen C."/>
            <person name="Sorensen T."/>
            <person name="Nielsen M.R."/>
            <person name="Sondergaard T.E."/>
            <person name="Sorensen J.L."/>
            <person name="Fitzpatrick D.A."/>
            <person name="Frisvad J.C."/>
            <person name="Nielsen K.L."/>
        </authorList>
    </citation>
    <scope>NUCLEOTIDE SEQUENCE [LARGE SCALE GENOMIC DNA]</scope>
    <source>
        <strain evidence="8 9">IBT 35679</strain>
    </source>
</reference>
<protein>
    <submittedName>
        <fullName evidence="8">Fungal-specific transcription factor domain-containing protein</fullName>
    </submittedName>
</protein>
<comment type="caution">
    <text evidence="8">The sequence shown here is derived from an EMBL/GenBank/DDBJ whole genome shotgun (WGS) entry which is preliminary data.</text>
</comment>
<name>A0AAD6GCX4_9EURO</name>
<evidence type="ECO:0000259" key="7">
    <source>
        <dbReference type="SMART" id="SM00906"/>
    </source>
</evidence>
<dbReference type="CDD" id="cd12148">
    <property type="entry name" value="fungal_TF_MHR"/>
    <property type="match status" value="1"/>
</dbReference>
<dbReference type="GO" id="GO:0000981">
    <property type="term" value="F:DNA-binding transcription factor activity, RNA polymerase II-specific"/>
    <property type="evidence" value="ECO:0007669"/>
    <property type="project" value="InterPro"/>
</dbReference>
<dbReference type="Proteomes" id="UP001220324">
    <property type="component" value="Unassembled WGS sequence"/>
</dbReference>
<dbReference type="GO" id="GO:0008270">
    <property type="term" value="F:zinc ion binding"/>
    <property type="evidence" value="ECO:0007669"/>
    <property type="project" value="InterPro"/>
</dbReference>
<keyword evidence="5" id="KW-0804">Transcription</keyword>
<evidence type="ECO:0000256" key="2">
    <source>
        <dbReference type="ARBA" id="ARBA00022723"/>
    </source>
</evidence>
<evidence type="ECO:0000256" key="3">
    <source>
        <dbReference type="ARBA" id="ARBA00023015"/>
    </source>
</evidence>
<dbReference type="EMBL" id="JAQIZZ010000006">
    <property type="protein sequence ID" value="KAJ5538123.1"/>
    <property type="molecule type" value="Genomic_DNA"/>
</dbReference>
<evidence type="ECO:0000313" key="8">
    <source>
        <dbReference type="EMBL" id="KAJ5538123.1"/>
    </source>
</evidence>
<keyword evidence="4" id="KW-0238">DNA-binding</keyword>
<dbReference type="Pfam" id="PF04082">
    <property type="entry name" value="Fungal_trans"/>
    <property type="match status" value="1"/>
</dbReference>
<keyword evidence="2" id="KW-0479">Metal-binding</keyword>
<evidence type="ECO:0000256" key="4">
    <source>
        <dbReference type="ARBA" id="ARBA00023125"/>
    </source>
</evidence>
<dbReference type="GO" id="GO:0006351">
    <property type="term" value="P:DNA-templated transcription"/>
    <property type="evidence" value="ECO:0007669"/>
    <property type="project" value="InterPro"/>
</dbReference>
<dbReference type="InterPro" id="IPR050815">
    <property type="entry name" value="TF_fung"/>
</dbReference>
<dbReference type="SMART" id="SM00906">
    <property type="entry name" value="Fungal_trans"/>
    <property type="match status" value="1"/>
</dbReference>
<evidence type="ECO:0000256" key="1">
    <source>
        <dbReference type="ARBA" id="ARBA00004123"/>
    </source>
</evidence>
<gene>
    <name evidence="8" type="ORF">N7494_007602</name>
</gene>
<keyword evidence="3" id="KW-0805">Transcription regulation</keyword>
<proteinExistence type="predicted"/>
<comment type="subcellular location">
    <subcellularLocation>
        <location evidence="1">Nucleus</location>
    </subcellularLocation>
</comment>
<organism evidence="8 9">
    <name type="scientific">Penicillium frequentans</name>
    <dbReference type="NCBI Taxonomy" id="3151616"/>
    <lineage>
        <taxon>Eukaryota</taxon>
        <taxon>Fungi</taxon>
        <taxon>Dikarya</taxon>
        <taxon>Ascomycota</taxon>
        <taxon>Pezizomycotina</taxon>
        <taxon>Eurotiomycetes</taxon>
        <taxon>Eurotiomycetidae</taxon>
        <taxon>Eurotiales</taxon>
        <taxon>Aspergillaceae</taxon>
        <taxon>Penicillium</taxon>
    </lineage>
</organism>
<dbReference type="InterPro" id="IPR007219">
    <property type="entry name" value="XnlR_reg_dom"/>
</dbReference>
<accession>A0AAD6GCX4</accession>
<feature type="domain" description="Xylanolytic transcriptional activator regulatory" evidence="7">
    <location>
        <begin position="165"/>
        <end position="247"/>
    </location>
</feature>